<dbReference type="GO" id="GO:0004065">
    <property type="term" value="F:arylsulfatase activity"/>
    <property type="evidence" value="ECO:0007669"/>
    <property type="project" value="TreeGrafter"/>
</dbReference>
<evidence type="ECO:0000256" key="1">
    <source>
        <dbReference type="ARBA" id="ARBA00008779"/>
    </source>
</evidence>
<dbReference type="STRING" id="192904.SAMN04488514_103372"/>
<keyword evidence="3" id="KW-0378">Hydrolase</keyword>
<feature type="domain" description="Sulfatase N-terminal" evidence="5">
    <location>
        <begin position="38"/>
        <end position="398"/>
    </location>
</feature>
<dbReference type="Gene3D" id="3.40.720.10">
    <property type="entry name" value="Alkaline Phosphatase, subunit A"/>
    <property type="match status" value="1"/>
</dbReference>
<name>A0A1G9NXT6_9FLAO</name>
<evidence type="ECO:0000259" key="5">
    <source>
        <dbReference type="Pfam" id="PF00884"/>
    </source>
</evidence>
<dbReference type="SUPFAM" id="SSF53649">
    <property type="entry name" value="Alkaline phosphatase-like"/>
    <property type="match status" value="1"/>
</dbReference>
<keyword evidence="2" id="KW-0479">Metal-binding</keyword>
<dbReference type="CDD" id="cd16143">
    <property type="entry name" value="ARS_like"/>
    <property type="match status" value="1"/>
</dbReference>
<dbReference type="PROSITE" id="PS00149">
    <property type="entry name" value="SULFATASE_2"/>
    <property type="match status" value="1"/>
</dbReference>
<dbReference type="PANTHER" id="PTHR42693">
    <property type="entry name" value="ARYLSULFATASE FAMILY MEMBER"/>
    <property type="match status" value="1"/>
</dbReference>
<dbReference type="Gene3D" id="3.30.1120.10">
    <property type="match status" value="1"/>
</dbReference>
<proteinExistence type="inferred from homology"/>
<evidence type="ECO:0000256" key="3">
    <source>
        <dbReference type="ARBA" id="ARBA00022801"/>
    </source>
</evidence>
<evidence type="ECO:0000256" key="2">
    <source>
        <dbReference type="ARBA" id="ARBA00022723"/>
    </source>
</evidence>
<evidence type="ECO:0000313" key="6">
    <source>
        <dbReference type="EMBL" id="SDL91442.1"/>
    </source>
</evidence>
<reference evidence="6 7" key="1">
    <citation type="submission" date="2016-10" db="EMBL/GenBank/DDBJ databases">
        <authorList>
            <person name="de Groot N.N."/>
        </authorList>
    </citation>
    <scope>NUCLEOTIDE SEQUENCE [LARGE SCALE GENOMIC DNA]</scope>
    <source>
        <strain evidence="6 7">DSM 19886</strain>
    </source>
</reference>
<keyword evidence="4" id="KW-0106">Calcium</keyword>
<dbReference type="InterPro" id="IPR000917">
    <property type="entry name" value="Sulfatase_N"/>
</dbReference>
<organism evidence="6 7">
    <name type="scientific">Kriegella aquimaris</name>
    <dbReference type="NCBI Taxonomy" id="192904"/>
    <lineage>
        <taxon>Bacteria</taxon>
        <taxon>Pseudomonadati</taxon>
        <taxon>Bacteroidota</taxon>
        <taxon>Flavobacteriia</taxon>
        <taxon>Flavobacteriales</taxon>
        <taxon>Flavobacteriaceae</taxon>
        <taxon>Kriegella</taxon>
    </lineage>
</organism>
<dbReference type="InterPro" id="IPR017850">
    <property type="entry name" value="Alkaline_phosphatase_core_sf"/>
</dbReference>
<protein>
    <recommendedName>
        <fullName evidence="5">Sulfatase N-terminal domain-containing protein</fullName>
    </recommendedName>
</protein>
<dbReference type="GO" id="GO:0046872">
    <property type="term" value="F:metal ion binding"/>
    <property type="evidence" value="ECO:0007669"/>
    <property type="project" value="UniProtKB-KW"/>
</dbReference>
<gene>
    <name evidence="6" type="ORF">SAMN04488514_103372</name>
</gene>
<dbReference type="AlphaFoldDB" id="A0A1G9NXT6"/>
<dbReference type="InterPro" id="IPR024607">
    <property type="entry name" value="Sulfatase_CS"/>
</dbReference>
<dbReference type="Pfam" id="PF00884">
    <property type="entry name" value="Sulfatase"/>
    <property type="match status" value="1"/>
</dbReference>
<keyword evidence="7" id="KW-1185">Reference proteome</keyword>
<comment type="similarity">
    <text evidence="1">Belongs to the sulfatase family.</text>
</comment>
<dbReference type="OrthoDB" id="9765065at2"/>
<dbReference type="PROSITE" id="PS51257">
    <property type="entry name" value="PROKAR_LIPOPROTEIN"/>
    <property type="match status" value="1"/>
</dbReference>
<dbReference type="Proteomes" id="UP000199440">
    <property type="component" value="Unassembled WGS sequence"/>
</dbReference>
<evidence type="ECO:0000256" key="4">
    <source>
        <dbReference type="ARBA" id="ARBA00022837"/>
    </source>
</evidence>
<dbReference type="PROSITE" id="PS00523">
    <property type="entry name" value="SULFATASE_1"/>
    <property type="match status" value="1"/>
</dbReference>
<sequence>MKKLLELSIFCILTIFLGACGEKQGTKKEVAKQNADSPNIIIIYADDMGYGDLNIQNPNSKIPTPNLDQLASEGMRFTDAHSSSGICSPSRYALLTGKYHWRKQHGIVQSFGEPFFNDTDVTLPQVLQKSGYATACIGKWHLGWNWEFNNEPSGEKMQRGKKIKFYQSQDIDWSKPIAGGPLDRGFDYYFGDGTINFPPYAWVENDRVMEPPTVNQNIQNSSHATKEGNWEFRPGPMVEGWNPYDVLPTLTKKAVEYVNNQSKDKPFFLYFALPSPHAPIIPNDEFIGKSEAGGYGDFMVQTDWVAGQVLKALKAKGLDENTVVIFSADNGPEKYAFARAEKYEHFSMGDFRGLKRDVWEGGHHVPFIVKWPGKIEAGAVSDEVISQVDIMATLAAVTQSELPKEAAPDSYNLLPVFSGKNYTSPLREATVHNTFEDIWGLRQGKWLYINAPSGEHSKMPDSFKKLRNYEDFETEGLLFDMENDPEQRLNLFTQHPNKVEELDQLLKKYQEQGYSINRSTVLTE</sequence>
<evidence type="ECO:0000313" key="7">
    <source>
        <dbReference type="Proteomes" id="UP000199440"/>
    </source>
</evidence>
<dbReference type="PANTHER" id="PTHR42693:SF53">
    <property type="entry name" value="ENDO-4-O-SULFATASE"/>
    <property type="match status" value="1"/>
</dbReference>
<accession>A0A1G9NXT6</accession>
<dbReference type="EMBL" id="FNGV01000003">
    <property type="protein sequence ID" value="SDL91442.1"/>
    <property type="molecule type" value="Genomic_DNA"/>
</dbReference>
<dbReference type="InterPro" id="IPR050738">
    <property type="entry name" value="Sulfatase"/>
</dbReference>
<dbReference type="RefSeq" id="WP_089887981.1">
    <property type="nucleotide sequence ID" value="NZ_FNGV01000003.1"/>
</dbReference>